<dbReference type="PANTHER" id="PTHR12802">
    <property type="entry name" value="SWI/SNF COMPLEX-RELATED"/>
    <property type="match status" value="1"/>
</dbReference>
<dbReference type="EMBL" id="JAAARO010000004">
    <property type="protein sequence ID" value="KAF5749049.1"/>
    <property type="molecule type" value="Genomic_DNA"/>
</dbReference>
<dbReference type="InterPro" id="IPR032451">
    <property type="entry name" value="SMARCC_C"/>
</dbReference>
<dbReference type="PROSITE" id="PS50090">
    <property type="entry name" value="MYB_LIKE"/>
    <property type="match status" value="1"/>
</dbReference>
<keyword evidence="2" id="KW-0479">Metal-binding</keyword>
<evidence type="ECO:0000256" key="7">
    <source>
        <dbReference type="ARBA" id="ARBA00023163"/>
    </source>
</evidence>
<evidence type="ECO:0000256" key="4">
    <source>
        <dbReference type="ARBA" id="ARBA00022833"/>
    </source>
</evidence>
<evidence type="ECO:0000256" key="3">
    <source>
        <dbReference type="ARBA" id="ARBA00022771"/>
    </source>
</evidence>
<proteinExistence type="predicted"/>
<dbReference type="SUPFAM" id="SSF46689">
    <property type="entry name" value="Homeodomain-like"/>
    <property type="match status" value="2"/>
</dbReference>
<evidence type="ECO:0000256" key="10">
    <source>
        <dbReference type="SAM" id="Coils"/>
    </source>
</evidence>
<keyword evidence="10" id="KW-0175">Coiled coil</keyword>
<evidence type="ECO:0000313" key="17">
    <source>
        <dbReference type="Proteomes" id="UP000593562"/>
    </source>
</evidence>
<feature type="coiled-coil region" evidence="10">
    <location>
        <begin position="623"/>
        <end position="655"/>
    </location>
</feature>
<dbReference type="PROSITE" id="PS50934">
    <property type="entry name" value="SWIRM"/>
    <property type="match status" value="1"/>
</dbReference>
<gene>
    <name evidence="16" type="ORF">HS088_TW04G01010</name>
</gene>
<organism evidence="16 17">
    <name type="scientific">Tripterygium wilfordii</name>
    <name type="common">Thunder God vine</name>
    <dbReference type="NCBI Taxonomy" id="458696"/>
    <lineage>
        <taxon>Eukaryota</taxon>
        <taxon>Viridiplantae</taxon>
        <taxon>Streptophyta</taxon>
        <taxon>Embryophyta</taxon>
        <taxon>Tracheophyta</taxon>
        <taxon>Spermatophyta</taxon>
        <taxon>Magnoliopsida</taxon>
        <taxon>eudicotyledons</taxon>
        <taxon>Gunneridae</taxon>
        <taxon>Pentapetalae</taxon>
        <taxon>rosids</taxon>
        <taxon>fabids</taxon>
        <taxon>Celastrales</taxon>
        <taxon>Celastraceae</taxon>
        <taxon>Tripterygium</taxon>
    </lineage>
</organism>
<keyword evidence="6" id="KW-0238">DNA-binding</keyword>
<dbReference type="Pfam" id="PF00249">
    <property type="entry name" value="Myb_DNA-binding"/>
    <property type="match status" value="1"/>
</dbReference>
<dbReference type="FunFam" id="1.10.10.10:FF:000020">
    <property type="entry name" value="SWI/SNF complex subunit SMARCC2 isoform c"/>
    <property type="match status" value="1"/>
</dbReference>
<dbReference type="GO" id="GO:0005634">
    <property type="term" value="C:nucleus"/>
    <property type="evidence" value="ECO:0007669"/>
    <property type="project" value="UniProtKB-ARBA"/>
</dbReference>
<feature type="region of interest" description="Disordered" evidence="11">
    <location>
        <begin position="743"/>
        <end position="796"/>
    </location>
</feature>
<dbReference type="FunFam" id="1.10.10.60:FF:000014">
    <property type="entry name" value="SWI/SNF complex subunit SMARCC2 isoform C"/>
    <property type="match status" value="1"/>
</dbReference>
<keyword evidence="1" id="KW-0217">Developmental protein</keyword>
<evidence type="ECO:0000259" key="15">
    <source>
        <dbReference type="PROSITE" id="PS51293"/>
    </source>
</evidence>
<dbReference type="Pfam" id="PF16495">
    <property type="entry name" value="SWIRM-assoc_1"/>
    <property type="match status" value="1"/>
</dbReference>
<dbReference type="FunCoup" id="A0A7J7DRZ2">
    <property type="interactions" value="3211"/>
</dbReference>
<evidence type="ECO:0000256" key="8">
    <source>
        <dbReference type="ARBA" id="ARBA00023242"/>
    </source>
</evidence>
<feature type="compositionally biased region" description="Polar residues" evidence="11">
    <location>
        <begin position="756"/>
        <end position="796"/>
    </location>
</feature>
<dbReference type="GO" id="GO:0003677">
    <property type="term" value="F:DNA binding"/>
    <property type="evidence" value="ECO:0007669"/>
    <property type="project" value="UniProtKB-KW"/>
</dbReference>
<evidence type="ECO:0000256" key="9">
    <source>
        <dbReference type="PROSITE-ProRule" id="PRU00228"/>
    </source>
</evidence>
<evidence type="ECO:0000256" key="1">
    <source>
        <dbReference type="ARBA" id="ARBA00022473"/>
    </source>
</evidence>
<dbReference type="SMART" id="SM00717">
    <property type="entry name" value="SANT"/>
    <property type="match status" value="1"/>
</dbReference>
<feature type="domain" description="SANT" evidence="15">
    <location>
        <begin position="402"/>
        <end position="453"/>
    </location>
</feature>
<evidence type="ECO:0000256" key="6">
    <source>
        <dbReference type="ARBA" id="ARBA00023125"/>
    </source>
</evidence>
<dbReference type="InterPro" id="IPR000433">
    <property type="entry name" value="Znf_ZZ"/>
</dbReference>
<dbReference type="CDD" id="cd00167">
    <property type="entry name" value="SANT"/>
    <property type="match status" value="1"/>
</dbReference>
<dbReference type="Gene3D" id="1.10.10.60">
    <property type="entry name" value="Homeodomain-like"/>
    <property type="match status" value="1"/>
</dbReference>
<dbReference type="Gene3D" id="1.10.10.10">
    <property type="entry name" value="Winged helix-like DNA-binding domain superfamily/Winged helix DNA-binding domain"/>
    <property type="match status" value="1"/>
</dbReference>
<keyword evidence="3 9" id="KW-0863">Zinc-finger</keyword>
<comment type="caution">
    <text evidence="16">The sequence shown here is derived from an EMBL/GenBank/DDBJ whole genome shotgun (WGS) entry which is preliminary data.</text>
</comment>
<feature type="region of interest" description="Disordered" evidence="11">
    <location>
        <begin position="459"/>
        <end position="491"/>
    </location>
</feature>
<feature type="domain" description="SWIRM" evidence="14">
    <location>
        <begin position="181"/>
        <end position="279"/>
    </location>
</feature>
<keyword evidence="7" id="KW-0804">Transcription</keyword>
<sequence length="796" mass="86717">MPGSPSDGRGKWKRRKREPQIARKPKHEEAEDEDDDESLDREDSEEPNQNLLSAAVAADPGSQEVEVLAEGGVRICDFPVVVRHTVNRPHSSVMAVVAVERANLVGDSVIRGQVTMELENVSYGQLQAVSRVPAESGAAATTGGNDQDRSDGGNLTPPYVITPPPIFEGSGVTKRFQSRVHVVPMHSDWFSPASVHRLERQVVPLFFSGKSPNHTPEKYMECRNFIVAKYMENPEKMLTISDCQGYVVGVDNTNLSRIFRFLDHWGIINYCAAAPTREPLNGGSYLREDPGGDIHVPSDALKSIESLIKFDPPKCRLRATDVYSSTSCHVDDFSDLDDRIREHFSDNHCNSCSQPLPSIYYQSHKEADVFLCSDCFHGGKFVIGHSSIDFVRTDSTKDYGDIDGESWSDQETLLLLEAVEIYSENWNEIAEHVGTKSKSQCILHFLRLPMEDGKLENIEVPSTSKSSNVSNRDDRGSLHSNSNGSYLNDGDSERRLPFANSGNPVMSLVAFLASAIGPRVAAACAHASLAALSEDNSTATSGNIVQMGGSGHDSRMNLEGIHGREGSFHRDLGNSIQQKEASSAVHGSQGQNEAQFTSISAEKVEAAAKAGLAAAAVKAKLFADHEEREIQRLYANVVNQQLKRLELKLKQFAEVETLLVRELELVEKTRLRFSGERAHILATRFGGAAANSQINMPGVAPSIVNNNIGSHRPQVASASFSQPSISGYGNNQLVRPQMPFMPSPSMFPLGPRLPITSAQTSSSTPSNVMFSSQGNPQPSINHPSLRSVSGTSSALG</sequence>
<dbReference type="InterPro" id="IPR007526">
    <property type="entry name" value="SWIRM"/>
</dbReference>
<evidence type="ECO:0000256" key="5">
    <source>
        <dbReference type="ARBA" id="ARBA00023015"/>
    </source>
</evidence>
<keyword evidence="5" id="KW-0805">Transcription regulation</keyword>
<evidence type="ECO:0000259" key="14">
    <source>
        <dbReference type="PROSITE" id="PS50934"/>
    </source>
</evidence>
<feature type="domain" description="ZZ-type" evidence="13">
    <location>
        <begin position="344"/>
        <end position="398"/>
    </location>
</feature>
<accession>A0A7J7DRZ2</accession>
<dbReference type="GO" id="GO:0008270">
    <property type="term" value="F:zinc ion binding"/>
    <property type="evidence" value="ECO:0007669"/>
    <property type="project" value="UniProtKB-KW"/>
</dbReference>
<dbReference type="InterPro" id="IPR009057">
    <property type="entry name" value="Homeodomain-like_sf"/>
</dbReference>
<evidence type="ECO:0000259" key="12">
    <source>
        <dbReference type="PROSITE" id="PS50090"/>
    </source>
</evidence>
<dbReference type="PROSITE" id="PS50135">
    <property type="entry name" value="ZF_ZZ_2"/>
    <property type="match status" value="1"/>
</dbReference>
<feature type="domain" description="Myb-like" evidence="12">
    <location>
        <begin position="406"/>
        <end position="449"/>
    </location>
</feature>
<dbReference type="AlphaFoldDB" id="A0A7J7DRZ2"/>
<evidence type="ECO:0000256" key="2">
    <source>
        <dbReference type="ARBA" id="ARBA00022723"/>
    </source>
</evidence>
<dbReference type="PROSITE" id="PS51293">
    <property type="entry name" value="SANT"/>
    <property type="match status" value="1"/>
</dbReference>
<feature type="region of interest" description="Disordered" evidence="11">
    <location>
        <begin position="1"/>
        <end position="48"/>
    </location>
</feature>
<evidence type="ECO:0000313" key="16">
    <source>
        <dbReference type="EMBL" id="KAF5749049.1"/>
    </source>
</evidence>
<feature type="region of interest" description="Disordered" evidence="11">
    <location>
        <begin position="134"/>
        <end position="154"/>
    </location>
</feature>
<dbReference type="InterPro" id="IPR017884">
    <property type="entry name" value="SANT_dom"/>
</dbReference>
<feature type="compositionally biased region" description="Polar residues" evidence="11">
    <location>
        <begin position="460"/>
        <end position="470"/>
    </location>
</feature>
<keyword evidence="17" id="KW-1185">Reference proteome</keyword>
<feature type="compositionally biased region" description="Acidic residues" evidence="11">
    <location>
        <begin position="30"/>
        <end position="46"/>
    </location>
</feature>
<evidence type="ECO:0000256" key="11">
    <source>
        <dbReference type="SAM" id="MobiDB-lite"/>
    </source>
</evidence>
<dbReference type="InterPro" id="IPR036388">
    <property type="entry name" value="WH-like_DNA-bd_sf"/>
</dbReference>
<feature type="compositionally biased region" description="Basic and acidic residues" evidence="11">
    <location>
        <begin position="18"/>
        <end position="29"/>
    </location>
</feature>
<dbReference type="InParanoid" id="A0A7J7DRZ2"/>
<evidence type="ECO:0000259" key="13">
    <source>
        <dbReference type="PROSITE" id="PS50135"/>
    </source>
</evidence>
<name>A0A7J7DRZ2_TRIWF</name>
<dbReference type="Pfam" id="PF04433">
    <property type="entry name" value="SWIRM"/>
    <property type="match status" value="1"/>
</dbReference>
<dbReference type="PANTHER" id="PTHR12802:SF61">
    <property type="entry name" value="SWI_SNF COMPLEX SUBUNIT SWI3C"/>
    <property type="match status" value="1"/>
</dbReference>
<keyword evidence="4" id="KW-0862">Zinc</keyword>
<keyword evidence="8" id="KW-0539">Nucleus</keyword>
<reference evidence="16 17" key="1">
    <citation type="journal article" date="2020" name="Nat. Commun.">
        <title>Genome of Tripterygium wilfordii and identification of cytochrome P450 involved in triptolide biosynthesis.</title>
        <authorList>
            <person name="Tu L."/>
            <person name="Su P."/>
            <person name="Zhang Z."/>
            <person name="Gao L."/>
            <person name="Wang J."/>
            <person name="Hu T."/>
            <person name="Zhou J."/>
            <person name="Zhang Y."/>
            <person name="Zhao Y."/>
            <person name="Liu Y."/>
            <person name="Song Y."/>
            <person name="Tong Y."/>
            <person name="Lu Y."/>
            <person name="Yang J."/>
            <person name="Xu C."/>
            <person name="Jia M."/>
            <person name="Peters R.J."/>
            <person name="Huang L."/>
            <person name="Gao W."/>
        </authorList>
    </citation>
    <scope>NUCLEOTIDE SEQUENCE [LARGE SCALE GENOMIC DNA]</scope>
    <source>
        <strain evidence="17">cv. XIE 37</strain>
        <tissue evidence="16">Leaf</tissue>
    </source>
</reference>
<dbReference type="Proteomes" id="UP000593562">
    <property type="component" value="Unassembled WGS sequence"/>
</dbReference>
<protein>
    <submittedName>
        <fullName evidence="16">SWI/SNF complex subunit SWI3C isoform X3</fullName>
    </submittedName>
</protein>
<dbReference type="OrthoDB" id="118550at2759"/>
<dbReference type="InterPro" id="IPR001005">
    <property type="entry name" value="SANT/Myb"/>
</dbReference>